<dbReference type="Proteomes" id="UP000237968">
    <property type="component" value="Unassembled WGS sequence"/>
</dbReference>
<accession>A0A2S9XKM4</accession>
<keyword evidence="2" id="KW-1185">Reference proteome</keyword>
<name>A0A2S9XKM4_9BACT</name>
<gene>
    <name evidence="1" type="ORF">ENSA5_43120</name>
</gene>
<evidence type="ECO:0000313" key="1">
    <source>
        <dbReference type="EMBL" id="PRP93290.1"/>
    </source>
</evidence>
<evidence type="ECO:0008006" key="3">
    <source>
        <dbReference type="Google" id="ProtNLM"/>
    </source>
</evidence>
<sequence>MKIEKREPGTHWSSDLGGFRISEWADVDELLAFRDGRRASEPGSQLLFILDDRAQAAYTSGHARNKHELLNIDPESLPPSERALYEKDARFTPERWASVAVPRLRALAEETTLSFKEDLIPIDDPDIDLLALYRDPSGVFRTPLDCLTIAADEASMAIAALPNGYFQGDLTPMENYKLAEYLREGFGYEVLGLGSFLAAYVRDEPVGEAEARGVIDSVHDLYPMSDELAAEWAGMLTGQRWFLLSYRGS</sequence>
<proteinExistence type="predicted"/>
<dbReference type="EMBL" id="PVNK01000187">
    <property type="protein sequence ID" value="PRP93290.1"/>
    <property type="molecule type" value="Genomic_DNA"/>
</dbReference>
<dbReference type="AlphaFoldDB" id="A0A2S9XKM4"/>
<protein>
    <recommendedName>
        <fullName evidence="3">DUF4253 domain-containing protein</fullName>
    </recommendedName>
</protein>
<dbReference type="RefSeq" id="WP_146155967.1">
    <property type="nucleotide sequence ID" value="NZ_PVNK01000187.1"/>
</dbReference>
<reference evidence="1 2" key="1">
    <citation type="submission" date="2018-03" db="EMBL/GenBank/DDBJ databases">
        <title>Draft Genome Sequences of the Obligatory Marine Myxobacteria Enhygromyxa salina SWB005.</title>
        <authorList>
            <person name="Poehlein A."/>
            <person name="Moghaddam J.A."/>
            <person name="Harms H."/>
            <person name="Alanjari M."/>
            <person name="Koenig G.M."/>
            <person name="Daniel R."/>
            <person name="Schaeberle T.F."/>
        </authorList>
    </citation>
    <scope>NUCLEOTIDE SEQUENCE [LARGE SCALE GENOMIC DNA]</scope>
    <source>
        <strain evidence="1 2">SWB005</strain>
    </source>
</reference>
<organism evidence="1 2">
    <name type="scientific">Enhygromyxa salina</name>
    <dbReference type="NCBI Taxonomy" id="215803"/>
    <lineage>
        <taxon>Bacteria</taxon>
        <taxon>Pseudomonadati</taxon>
        <taxon>Myxococcota</taxon>
        <taxon>Polyangia</taxon>
        <taxon>Nannocystales</taxon>
        <taxon>Nannocystaceae</taxon>
        <taxon>Enhygromyxa</taxon>
    </lineage>
</organism>
<evidence type="ECO:0000313" key="2">
    <source>
        <dbReference type="Proteomes" id="UP000237968"/>
    </source>
</evidence>
<comment type="caution">
    <text evidence="1">The sequence shown here is derived from an EMBL/GenBank/DDBJ whole genome shotgun (WGS) entry which is preliminary data.</text>
</comment>
<dbReference type="OrthoDB" id="7595245at2"/>